<reference evidence="1 2" key="1">
    <citation type="submission" date="2017-07" db="EMBL/GenBank/DDBJ databases">
        <title>Niveispirillum cyanobacteriorum sp. nov., isolated from cyanobacterial aggregates in a eutrophic lake.</title>
        <authorList>
            <person name="Cai H."/>
        </authorList>
    </citation>
    <scope>NUCLEOTIDE SEQUENCE [LARGE SCALE GENOMIC DNA]</scope>
    <source>
        <strain evidence="2">TH1-14</strain>
    </source>
</reference>
<comment type="caution">
    <text evidence="1">The sequence shown here is derived from an EMBL/GenBank/DDBJ whole genome shotgun (WGS) entry which is preliminary data.</text>
</comment>
<proteinExistence type="predicted"/>
<evidence type="ECO:0000313" key="1">
    <source>
        <dbReference type="EMBL" id="OYQ37272.1"/>
    </source>
</evidence>
<dbReference type="PANTHER" id="PTHR38040">
    <property type="entry name" value="UBIQUINONE BIOSYNTHESIS ACCESSORY FACTOR UBIK"/>
    <property type="match status" value="1"/>
</dbReference>
<gene>
    <name evidence="1" type="ORF">CHU95_01805</name>
</gene>
<name>A0A255Z769_9PROT</name>
<organism evidence="1 2">
    <name type="scientific">Niveispirillum lacus</name>
    <dbReference type="NCBI Taxonomy" id="1981099"/>
    <lineage>
        <taxon>Bacteria</taxon>
        <taxon>Pseudomonadati</taxon>
        <taxon>Pseudomonadota</taxon>
        <taxon>Alphaproteobacteria</taxon>
        <taxon>Rhodospirillales</taxon>
        <taxon>Azospirillaceae</taxon>
        <taxon>Niveispirillum</taxon>
    </lineage>
</organism>
<protein>
    <submittedName>
        <fullName evidence="1">Pyrroline-5-carboxylate reductase</fullName>
    </submittedName>
</protein>
<accession>A0A255Z769</accession>
<dbReference type="PANTHER" id="PTHR38040:SF1">
    <property type="entry name" value="UBIQUINONE BIOSYNTHESIS ACCESSORY FACTOR UBIK"/>
    <property type="match status" value="1"/>
</dbReference>
<evidence type="ECO:0000313" key="2">
    <source>
        <dbReference type="Proteomes" id="UP000216998"/>
    </source>
</evidence>
<dbReference type="AlphaFoldDB" id="A0A255Z769"/>
<dbReference type="OrthoDB" id="7392124at2"/>
<dbReference type="InterPro" id="IPR007475">
    <property type="entry name" value="UbiK"/>
</dbReference>
<dbReference type="Pfam" id="PF04380">
    <property type="entry name" value="BMFP"/>
    <property type="match status" value="1"/>
</dbReference>
<dbReference type="RefSeq" id="WP_094453143.1">
    <property type="nucleotide sequence ID" value="NZ_NOXU01000016.1"/>
</dbReference>
<dbReference type="GO" id="GO:0005829">
    <property type="term" value="C:cytosol"/>
    <property type="evidence" value="ECO:0007669"/>
    <property type="project" value="TreeGrafter"/>
</dbReference>
<dbReference type="Proteomes" id="UP000216998">
    <property type="component" value="Unassembled WGS sequence"/>
</dbReference>
<keyword evidence="2" id="KW-1185">Reference proteome</keyword>
<sequence length="86" mass="9404">MQVENKLFDDLARVASGAMGAISGIRGEVEGQIRQQFERILAQMDLVSREEFEAVKAVAVEARARQEVLEEKLAALEAKLSKGSEG</sequence>
<dbReference type="EMBL" id="NOXU01000016">
    <property type="protein sequence ID" value="OYQ37272.1"/>
    <property type="molecule type" value="Genomic_DNA"/>
</dbReference>